<dbReference type="Proteomes" id="UP000002139">
    <property type="component" value="Chromosome"/>
</dbReference>
<name>A9FMP1_SORC5</name>
<evidence type="ECO:0000313" key="1">
    <source>
        <dbReference type="EMBL" id="CAN98346.1"/>
    </source>
</evidence>
<organism evidence="1 2">
    <name type="scientific">Sorangium cellulosum (strain So ce56)</name>
    <name type="common">Polyangium cellulosum (strain So ce56)</name>
    <dbReference type="NCBI Taxonomy" id="448385"/>
    <lineage>
        <taxon>Bacteria</taxon>
        <taxon>Pseudomonadati</taxon>
        <taxon>Myxococcota</taxon>
        <taxon>Polyangia</taxon>
        <taxon>Polyangiales</taxon>
        <taxon>Polyangiaceae</taxon>
        <taxon>Sorangium</taxon>
    </lineage>
</organism>
<protein>
    <submittedName>
        <fullName evidence="1">Uncharacterized protein</fullName>
    </submittedName>
</protein>
<evidence type="ECO:0000313" key="2">
    <source>
        <dbReference type="Proteomes" id="UP000002139"/>
    </source>
</evidence>
<dbReference type="KEGG" id="scl:sce8176"/>
<keyword evidence="2" id="KW-1185">Reference proteome</keyword>
<proteinExistence type="predicted"/>
<accession>A9FMP1</accession>
<sequence length="161" mass="17664">MCRNILHCWPIRSALRRIFQIGTPRGSEGRPMQNRIKTALALAMATTAVVGCSKTPRDRLQGRWYGDAIENAPVDQLTKATGWVKGTALEFNGSKVTVTVPAETPRSGTFKVTKADGDQMTVAFLRPEGGLDEAAFRFASDQTLRWEIGDGRTIVLTKAKN</sequence>
<dbReference type="EMBL" id="AM746676">
    <property type="protein sequence ID" value="CAN98346.1"/>
    <property type="molecule type" value="Genomic_DNA"/>
</dbReference>
<dbReference type="STRING" id="448385.sce8176"/>
<dbReference type="AlphaFoldDB" id="A9FMP1"/>
<gene>
    <name evidence="1" type="ordered locus">sce8176</name>
</gene>
<reference evidence="1 2" key="1">
    <citation type="journal article" date="2007" name="Nat. Biotechnol.">
        <title>Complete genome sequence of the myxobacterium Sorangium cellulosum.</title>
        <authorList>
            <person name="Schneiker S."/>
            <person name="Perlova O."/>
            <person name="Kaiser O."/>
            <person name="Gerth K."/>
            <person name="Alici A."/>
            <person name="Altmeyer M.O."/>
            <person name="Bartels D."/>
            <person name="Bekel T."/>
            <person name="Beyer S."/>
            <person name="Bode E."/>
            <person name="Bode H.B."/>
            <person name="Bolten C.J."/>
            <person name="Choudhuri J.V."/>
            <person name="Doss S."/>
            <person name="Elnakady Y.A."/>
            <person name="Frank B."/>
            <person name="Gaigalat L."/>
            <person name="Goesmann A."/>
            <person name="Groeger C."/>
            <person name="Gross F."/>
            <person name="Jelsbak L."/>
            <person name="Jelsbak L."/>
            <person name="Kalinowski J."/>
            <person name="Kegler C."/>
            <person name="Knauber T."/>
            <person name="Konietzny S."/>
            <person name="Kopp M."/>
            <person name="Krause L."/>
            <person name="Krug D."/>
            <person name="Linke B."/>
            <person name="Mahmud T."/>
            <person name="Martinez-Arias R."/>
            <person name="McHardy A.C."/>
            <person name="Merai M."/>
            <person name="Meyer F."/>
            <person name="Mormann S."/>
            <person name="Munoz-Dorado J."/>
            <person name="Perez J."/>
            <person name="Pradella S."/>
            <person name="Rachid S."/>
            <person name="Raddatz G."/>
            <person name="Rosenau F."/>
            <person name="Rueckert C."/>
            <person name="Sasse F."/>
            <person name="Scharfe M."/>
            <person name="Schuster S.C."/>
            <person name="Suen G."/>
            <person name="Treuner-Lange A."/>
            <person name="Velicer G.J."/>
            <person name="Vorholter F.-J."/>
            <person name="Weissman K.J."/>
            <person name="Welch R.D."/>
            <person name="Wenzel S.C."/>
            <person name="Whitworth D.E."/>
            <person name="Wilhelm S."/>
            <person name="Wittmann C."/>
            <person name="Bloecker H."/>
            <person name="Puehler A."/>
            <person name="Mueller R."/>
        </authorList>
    </citation>
    <scope>NUCLEOTIDE SEQUENCE [LARGE SCALE GENOMIC DNA]</scope>
    <source>
        <strain evidence="2">So ce56</strain>
    </source>
</reference>
<dbReference type="BioCyc" id="SCEL448385:SCE_RS41880-MONOMER"/>
<dbReference type="HOGENOM" id="CLU_1936746_0_0_7"/>